<evidence type="ECO:0000313" key="1">
    <source>
        <dbReference type="EMBL" id="KZS02546.1"/>
    </source>
</evidence>
<name>A0A164JQ46_9CRUS</name>
<evidence type="ECO:0000313" key="2">
    <source>
        <dbReference type="Proteomes" id="UP000076858"/>
    </source>
</evidence>
<organism evidence="1 2">
    <name type="scientific">Daphnia magna</name>
    <dbReference type="NCBI Taxonomy" id="35525"/>
    <lineage>
        <taxon>Eukaryota</taxon>
        <taxon>Metazoa</taxon>
        <taxon>Ecdysozoa</taxon>
        <taxon>Arthropoda</taxon>
        <taxon>Crustacea</taxon>
        <taxon>Branchiopoda</taxon>
        <taxon>Diplostraca</taxon>
        <taxon>Cladocera</taxon>
        <taxon>Anomopoda</taxon>
        <taxon>Daphniidae</taxon>
        <taxon>Daphnia</taxon>
    </lineage>
</organism>
<gene>
    <name evidence="1" type="ORF">APZ42_000376</name>
</gene>
<accession>A0A164JQ46</accession>
<feature type="non-terminal residue" evidence="1">
    <location>
        <position position="1"/>
    </location>
</feature>
<keyword evidence="2" id="KW-1185">Reference proteome</keyword>
<dbReference type="Proteomes" id="UP000076858">
    <property type="component" value="Unassembled WGS sequence"/>
</dbReference>
<proteinExistence type="predicted"/>
<protein>
    <submittedName>
        <fullName evidence="1">Uncharacterized protein</fullName>
    </submittedName>
</protein>
<dbReference type="EMBL" id="LRGB01004120">
    <property type="protein sequence ID" value="KZS02546.1"/>
    <property type="molecule type" value="Genomic_DNA"/>
</dbReference>
<sequence length="108" mass="11983">ILYKARLDEFNAAFTYGKKSCSSVGKVSHGLDQHLVNLKEPPVPKQILTQSELGARIMKFIIEGIIPLNEVENEGFVGLLEGLVGKLVIKNEPFSPKSCTWNIQTQKT</sequence>
<dbReference type="AlphaFoldDB" id="A0A164JQ46"/>
<comment type="caution">
    <text evidence="1">The sequence shown here is derived from an EMBL/GenBank/DDBJ whole genome shotgun (WGS) entry which is preliminary data.</text>
</comment>
<reference evidence="1 2" key="1">
    <citation type="submission" date="2016-03" db="EMBL/GenBank/DDBJ databases">
        <title>EvidentialGene: Evidence-directed Construction of Genes on Genomes.</title>
        <authorList>
            <person name="Gilbert D.G."/>
            <person name="Choi J.-H."/>
            <person name="Mockaitis K."/>
            <person name="Colbourne J."/>
            <person name="Pfrender M."/>
        </authorList>
    </citation>
    <scope>NUCLEOTIDE SEQUENCE [LARGE SCALE GENOMIC DNA]</scope>
    <source>
        <strain evidence="1 2">Xinb3</strain>
        <tissue evidence="1">Complete organism</tissue>
    </source>
</reference>